<dbReference type="EMBL" id="JALNMH010000009">
    <property type="protein sequence ID" value="MCK7594398.1"/>
    <property type="molecule type" value="Genomic_DNA"/>
</dbReference>
<protein>
    <submittedName>
        <fullName evidence="3">Uncharacterized protein</fullName>
    </submittedName>
</protein>
<reference evidence="3" key="1">
    <citation type="submission" date="2022-04" db="EMBL/GenBank/DDBJ databases">
        <title>Lysobacter sp. CAU 1642 isolated from sea sand.</title>
        <authorList>
            <person name="Kim W."/>
        </authorList>
    </citation>
    <scope>NUCLEOTIDE SEQUENCE</scope>
    <source>
        <strain evidence="3">CAU 1642</strain>
    </source>
</reference>
<evidence type="ECO:0000256" key="2">
    <source>
        <dbReference type="SAM" id="SignalP"/>
    </source>
</evidence>
<evidence type="ECO:0000313" key="3">
    <source>
        <dbReference type="EMBL" id="MCK7594398.1"/>
    </source>
</evidence>
<comment type="caution">
    <text evidence="3">The sequence shown here is derived from an EMBL/GenBank/DDBJ whole genome shotgun (WGS) entry which is preliminary data.</text>
</comment>
<dbReference type="Proteomes" id="UP001431449">
    <property type="component" value="Unassembled WGS sequence"/>
</dbReference>
<accession>A0ABT0GIM5</accession>
<gene>
    <name evidence="3" type="ORF">M0G41_12040</name>
</gene>
<name>A0ABT0GIM5_9GAMM</name>
<sequence>MRSLLWIMILCGACAAPVLRANPICCYNCHTTGPSPQSVSKLEFRQQVPAWADMMAKVRRHPGELATGGGTSAKFVGAVEGTWDDVDGYITIPYRVAGLGELDILLRGFPALPTASEATYATPRWDRRLYWLEMDGQPPRLLQALELDDDYVPEAGDGYFDAVDNGPGTVTGDCTTGAGCTLNFIPYFRYREAGVDYSDPQFPRDDFLPGNTAGFIEVGMSFVTDAQGDAIDARVLFSDGRREPFFVGDSIQLATLAYKMDEPEYIYALGYAPFVVLDDSAVIVRRAYIPGEDFSDAALPPDLDAGDRPVRLVLDASTAQGDGYSAGGARAQDAFAYGGPFDLGFTWRRAPTHVIGDSFERPRAVPQAAAKLGRTSWIRAQRPHAAERGQSSSELAALP</sequence>
<keyword evidence="4" id="KW-1185">Reference proteome</keyword>
<feature type="region of interest" description="Disordered" evidence="1">
    <location>
        <begin position="376"/>
        <end position="399"/>
    </location>
</feature>
<organism evidence="3 4">
    <name type="scientific">Pseudomarimonas salicorniae</name>
    <dbReference type="NCBI Taxonomy" id="2933270"/>
    <lineage>
        <taxon>Bacteria</taxon>
        <taxon>Pseudomonadati</taxon>
        <taxon>Pseudomonadota</taxon>
        <taxon>Gammaproteobacteria</taxon>
        <taxon>Lysobacterales</taxon>
        <taxon>Lysobacteraceae</taxon>
        <taxon>Pseudomarimonas</taxon>
    </lineage>
</organism>
<evidence type="ECO:0000256" key="1">
    <source>
        <dbReference type="SAM" id="MobiDB-lite"/>
    </source>
</evidence>
<proteinExistence type="predicted"/>
<feature type="chain" id="PRO_5045838613" evidence="2">
    <location>
        <begin position="21"/>
        <end position="399"/>
    </location>
</feature>
<feature type="compositionally biased region" description="Polar residues" evidence="1">
    <location>
        <begin position="389"/>
        <end position="399"/>
    </location>
</feature>
<evidence type="ECO:0000313" key="4">
    <source>
        <dbReference type="Proteomes" id="UP001431449"/>
    </source>
</evidence>
<dbReference type="RefSeq" id="WP_248209529.1">
    <property type="nucleotide sequence ID" value="NZ_JALNMH010000009.1"/>
</dbReference>
<feature type="signal peptide" evidence="2">
    <location>
        <begin position="1"/>
        <end position="20"/>
    </location>
</feature>
<keyword evidence="2" id="KW-0732">Signal</keyword>